<keyword evidence="4" id="KW-1185">Reference proteome</keyword>
<keyword evidence="2" id="KW-0732">Signal</keyword>
<sequence>MGRGSIRLTAAVLLAVLAVHLQAITASLVDTRFRRQTFVATNGSATGIGDTVTNDATANQYKKTDGTVGMNVSSGGEATGTGNTSISNTASGQVGDTKINANGDTSAFGQNSESESNIYSAIEGNNKTVESYQHGKGTGVGDTQAGATGIVGMESNGQPSPMNSDGTIATAGATGSLGSSSEVTANQVLTWDSLMATLVGSAVAEGIGHAQANIDLGAGNANNGVEVNGLVSGTNNQDGYVNAQVNGNADVNGSDHSLVGNMYGSVNGTGNSTLLGATNVNTNTTTNSSVSMFGDSKVATNGNSNVDLQGESNLDNKGNGGSANVLTNSTANGGNKDMTVQNGVKVKDQNGQTVAIGNGELHGTGTENSNASILVDTTYDNNGNAQIYANGDGQSISQGGSNSSLEMDANAVLNNTNGLSNTGYSNTSGSAMGEYNNVTGNSFINTNGAGTSGNSMSQAVGGGAGPSAAETNAGLELREGDQTRNISVSGSVSASGNQTKVNSISSVTDNAGEQTLTNYQSAQSTGSGSSSASASNSGYLKRKKRSAHLGVLFDKLF</sequence>
<proteinExistence type="predicted"/>
<evidence type="ECO:0000313" key="3">
    <source>
        <dbReference type="EMBL" id="PAV82621.1"/>
    </source>
</evidence>
<feature type="region of interest" description="Disordered" evidence="1">
    <location>
        <begin position="477"/>
        <end position="540"/>
    </location>
</feature>
<protein>
    <submittedName>
        <fullName evidence="3">Uncharacterized protein</fullName>
    </submittedName>
</protein>
<feature type="chain" id="PRO_5012719760" evidence="2">
    <location>
        <begin position="27"/>
        <end position="557"/>
    </location>
</feature>
<organism evidence="3 4">
    <name type="scientific">Diploscapter pachys</name>
    <dbReference type="NCBI Taxonomy" id="2018661"/>
    <lineage>
        <taxon>Eukaryota</taxon>
        <taxon>Metazoa</taxon>
        <taxon>Ecdysozoa</taxon>
        <taxon>Nematoda</taxon>
        <taxon>Chromadorea</taxon>
        <taxon>Rhabditida</taxon>
        <taxon>Rhabditina</taxon>
        <taxon>Rhabditomorpha</taxon>
        <taxon>Rhabditoidea</taxon>
        <taxon>Rhabditidae</taxon>
        <taxon>Diploscapter</taxon>
    </lineage>
</organism>
<feature type="compositionally biased region" description="Low complexity" evidence="1">
    <location>
        <begin position="521"/>
        <end position="538"/>
    </location>
</feature>
<dbReference type="EMBL" id="LIAE01007040">
    <property type="protein sequence ID" value="PAV82621.1"/>
    <property type="molecule type" value="Genomic_DNA"/>
</dbReference>
<feature type="region of interest" description="Disordered" evidence="1">
    <location>
        <begin position="73"/>
        <end position="95"/>
    </location>
</feature>
<gene>
    <name evidence="3" type="ORF">WR25_26703</name>
</gene>
<dbReference type="AlphaFoldDB" id="A0A2A2L8M8"/>
<evidence type="ECO:0000313" key="4">
    <source>
        <dbReference type="Proteomes" id="UP000218231"/>
    </source>
</evidence>
<feature type="signal peptide" evidence="2">
    <location>
        <begin position="1"/>
        <end position="26"/>
    </location>
</feature>
<dbReference type="OrthoDB" id="5865666at2759"/>
<accession>A0A2A2L8M8</accession>
<comment type="caution">
    <text evidence="3">The sequence shown here is derived from an EMBL/GenBank/DDBJ whole genome shotgun (WGS) entry which is preliminary data.</text>
</comment>
<name>A0A2A2L8M8_9BILA</name>
<reference evidence="3 4" key="1">
    <citation type="journal article" date="2017" name="Curr. Biol.">
        <title>Genome architecture and evolution of a unichromosomal asexual nematode.</title>
        <authorList>
            <person name="Fradin H."/>
            <person name="Zegar C."/>
            <person name="Gutwein M."/>
            <person name="Lucas J."/>
            <person name="Kovtun M."/>
            <person name="Corcoran D."/>
            <person name="Baugh L.R."/>
            <person name="Kiontke K."/>
            <person name="Gunsalus K."/>
            <person name="Fitch D.H."/>
            <person name="Piano F."/>
        </authorList>
    </citation>
    <scope>NUCLEOTIDE SEQUENCE [LARGE SCALE GENOMIC DNA]</scope>
    <source>
        <strain evidence="3">PF1309</strain>
    </source>
</reference>
<feature type="compositionally biased region" description="Polar residues" evidence="1">
    <location>
        <begin position="483"/>
        <end position="520"/>
    </location>
</feature>
<evidence type="ECO:0000256" key="2">
    <source>
        <dbReference type="SAM" id="SignalP"/>
    </source>
</evidence>
<evidence type="ECO:0000256" key="1">
    <source>
        <dbReference type="SAM" id="MobiDB-lite"/>
    </source>
</evidence>
<dbReference type="Proteomes" id="UP000218231">
    <property type="component" value="Unassembled WGS sequence"/>
</dbReference>